<dbReference type="SUPFAM" id="SSF53474">
    <property type="entry name" value="alpha/beta-Hydrolases"/>
    <property type="match status" value="1"/>
</dbReference>
<dbReference type="PROSITE" id="PS00941">
    <property type="entry name" value="CARBOXYLESTERASE_B_2"/>
    <property type="match status" value="1"/>
</dbReference>
<dbReference type="Proteomes" id="UP000268350">
    <property type="component" value="Unassembled WGS sequence"/>
</dbReference>
<dbReference type="PANTHER" id="PTHR11559">
    <property type="entry name" value="CARBOXYLESTERASE"/>
    <property type="match status" value="1"/>
</dbReference>
<evidence type="ECO:0000256" key="6">
    <source>
        <dbReference type="RuleBase" id="RU361235"/>
    </source>
</evidence>
<keyword evidence="2" id="KW-0719">Serine esterase</keyword>
<dbReference type="InterPro" id="IPR019819">
    <property type="entry name" value="Carboxylesterase_B_CS"/>
</dbReference>
<dbReference type="OMA" id="PLYMSAK"/>
<evidence type="ECO:0000313" key="9">
    <source>
        <dbReference type="Proteomes" id="UP000268350"/>
    </source>
</evidence>
<reference evidence="9" key="1">
    <citation type="submission" date="2018-01" db="EMBL/GenBank/DDBJ databases">
        <authorList>
            <person name="Alioto T."/>
            <person name="Alioto T."/>
        </authorList>
    </citation>
    <scope>NUCLEOTIDE SEQUENCE [LARGE SCALE GENOMIC DNA]</scope>
</reference>
<sequence length="570" mass="63279">MRLLWSGVLLTLSVCVRAATGDNLDVCLKDLGCLRGTQMPGYQGDEFEAFLGIPFAQPPVDSLRLRNPVPAVAWEGILDAGTAKDSCLQRNYLAANWPVSGVEDCLYLNVYRPKKRNGNPLPVMFYMHSGGFHTGSAHPVASGPEYLMDTEQVIMVTVPYRLGPFGFLSTGDTSMPGNFALKDQRLAMQWVQQHIADFGGDPQLVTIFGHSAGGMSAHYHMLSPSSKGLFHRAMSLDGTILSPFVKINKDPLAQARKLAAVAGIEGSKDLNSKDLAQALRELDPIRLLTAVDSLKVWHNFPFVCNPPVVEPVGCPEAFLTEDPVQAHLEGRIHQVPWLLGVNSRAGEGSLVTLLPFEDRHLRAELNERFLERFSHIIYLPEGTSSHVVREILDAYGFEGETISNYTLVPLAEISGDFGFYYPLYETASTYAKYANLQENPLSFYFFEYRGLRTLSTLFSGGSVEYGVGAAHMDDALHTIRIPAIVEDYPKDSEDAGVVKRMTSMMLHDALLFFRIFHSGTSCQASDFTDHEMCSYVHFGGTIGSYQEDIQKDRKMAGYAIWKRLFFRDSD</sequence>
<dbReference type="Gene3D" id="3.40.50.1820">
    <property type="entry name" value="alpha/beta hydrolase"/>
    <property type="match status" value="1"/>
</dbReference>
<evidence type="ECO:0000313" key="8">
    <source>
        <dbReference type="EMBL" id="SPP73958.1"/>
    </source>
</evidence>
<dbReference type="Pfam" id="PF00135">
    <property type="entry name" value="COesterase"/>
    <property type="match status" value="1"/>
</dbReference>
<comment type="similarity">
    <text evidence="1 6">Belongs to the type-B carboxylesterase/lipase family.</text>
</comment>
<organism evidence="8 9">
    <name type="scientific">Drosophila guanche</name>
    <name type="common">Fruit fly</name>
    <dbReference type="NCBI Taxonomy" id="7266"/>
    <lineage>
        <taxon>Eukaryota</taxon>
        <taxon>Metazoa</taxon>
        <taxon>Ecdysozoa</taxon>
        <taxon>Arthropoda</taxon>
        <taxon>Hexapoda</taxon>
        <taxon>Insecta</taxon>
        <taxon>Pterygota</taxon>
        <taxon>Neoptera</taxon>
        <taxon>Endopterygota</taxon>
        <taxon>Diptera</taxon>
        <taxon>Brachycera</taxon>
        <taxon>Muscomorpha</taxon>
        <taxon>Ephydroidea</taxon>
        <taxon>Drosophilidae</taxon>
        <taxon>Drosophila</taxon>
        <taxon>Sophophora</taxon>
    </lineage>
</organism>
<feature type="signal peptide" evidence="6">
    <location>
        <begin position="1"/>
        <end position="18"/>
    </location>
</feature>
<name>A0A3B0JS85_DROGU</name>
<dbReference type="EMBL" id="OUUW01000001">
    <property type="protein sequence ID" value="SPP73958.1"/>
    <property type="molecule type" value="Genomic_DNA"/>
</dbReference>
<keyword evidence="9" id="KW-1185">Reference proteome</keyword>
<dbReference type="STRING" id="7266.A0A3B0JS85"/>
<dbReference type="AlphaFoldDB" id="A0A3B0JS85"/>
<dbReference type="InterPro" id="IPR050309">
    <property type="entry name" value="Type-B_Carboxylest/Lipase"/>
</dbReference>
<feature type="domain" description="Carboxylesterase type B" evidence="7">
    <location>
        <begin position="31"/>
        <end position="505"/>
    </location>
</feature>
<keyword evidence="6" id="KW-0732">Signal</keyword>
<dbReference type="GO" id="GO:0052689">
    <property type="term" value="F:carboxylic ester hydrolase activity"/>
    <property type="evidence" value="ECO:0007669"/>
    <property type="project" value="UniProtKB-KW"/>
</dbReference>
<dbReference type="EC" id="3.1.1.-" evidence="6"/>
<evidence type="ECO:0000256" key="1">
    <source>
        <dbReference type="ARBA" id="ARBA00005964"/>
    </source>
</evidence>
<proteinExistence type="inferred from homology"/>
<keyword evidence="5" id="KW-0325">Glycoprotein</keyword>
<feature type="chain" id="PRO_5017101846" description="Carboxylic ester hydrolase" evidence="6">
    <location>
        <begin position="19"/>
        <end position="570"/>
    </location>
</feature>
<dbReference type="InterPro" id="IPR029058">
    <property type="entry name" value="AB_hydrolase_fold"/>
</dbReference>
<dbReference type="InterPro" id="IPR002018">
    <property type="entry name" value="CarbesteraseB"/>
</dbReference>
<dbReference type="OrthoDB" id="19653at2759"/>
<protein>
    <recommendedName>
        <fullName evidence="6">Carboxylic ester hydrolase</fullName>
        <ecNumber evidence="6">3.1.1.-</ecNumber>
    </recommendedName>
</protein>
<dbReference type="InterPro" id="IPR019826">
    <property type="entry name" value="Carboxylesterase_B_AS"/>
</dbReference>
<evidence type="ECO:0000256" key="4">
    <source>
        <dbReference type="ARBA" id="ARBA00023157"/>
    </source>
</evidence>
<accession>A0A3B0JS85</accession>
<evidence type="ECO:0000259" key="7">
    <source>
        <dbReference type="Pfam" id="PF00135"/>
    </source>
</evidence>
<evidence type="ECO:0000256" key="3">
    <source>
        <dbReference type="ARBA" id="ARBA00022801"/>
    </source>
</evidence>
<gene>
    <name evidence="8" type="ORF">DGUA_6G001525</name>
</gene>
<evidence type="ECO:0000256" key="5">
    <source>
        <dbReference type="ARBA" id="ARBA00023180"/>
    </source>
</evidence>
<keyword evidence="4" id="KW-1015">Disulfide bond</keyword>
<evidence type="ECO:0000256" key="2">
    <source>
        <dbReference type="ARBA" id="ARBA00022487"/>
    </source>
</evidence>
<keyword evidence="3 6" id="KW-0378">Hydrolase</keyword>
<dbReference type="PROSITE" id="PS00122">
    <property type="entry name" value="CARBOXYLESTERASE_B_1"/>
    <property type="match status" value="1"/>
</dbReference>